<protein>
    <submittedName>
        <fullName evidence="1">Uncharacterized protein</fullName>
    </submittedName>
</protein>
<sequence length="59" mass="6592">MFRVSLLALLVAEVRKCLPWQPSRRRIPVSSLPPYLHTDIGWPEDVAEPSHGRRAGTGA</sequence>
<reference evidence="2" key="1">
    <citation type="submission" date="2016-10" db="EMBL/GenBank/DDBJ databases">
        <authorList>
            <person name="Varghese N."/>
            <person name="Submissions S."/>
        </authorList>
    </citation>
    <scope>NUCLEOTIDE SEQUENCE [LARGE SCALE GENOMIC DNA]</scope>
    <source>
        <strain evidence="2">DSM 21857</strain>
    </source>
</reference>
<proteinExistence type="predicted"/>
<keyword evidence="2" id="KW-1185">Reference proteome</keyword>
<gene>
    <name evidence="1" type="ORF">SAMN03080618_00825</name>
</gene>
<dbReference type="Proteomes" id="UP000242763">
    <property type="component" value="Unassembled WGS sequence"/>
</dbReference>
<dbReference type="STRING" id="1121003.SAMN03080618_00825"/>
<accession>A0A1I3J7G5</accession>
<evidence type="ECO:0000313" key="2">
    <source>
        <dbReference type="Proteomes" id="UP000242763"/>
    </source>
</evidence>
<organism evidence="1 2">
    <name type="scientific">Aquamicrobium aerolatum DSM 21857</name>
    <dbReference type="NCBI Taxonomy" id="1121003"/>
    <lineage>
        <taxon>Bacteria</taxon>
        <taxon>Pseudomonadati</taxon>
        <taxon>Pseudomonadota</taxon>
        <taxon>Alphaproteobacteria</taxon>
        <taxon>Hyphomicrobiales</taxon>
        <taxon>Phyllobacteriaceae</taxon>
        <taxon>Aerobium</taxon>
    </lineage>
</organism>
<evidence type="ECO:0000313" key="1">
    <source>
        <dbReference type="EMBL" id="SFI56090.1"/>
    </source>
</evidence>
<name>A0A1I3J7G5_9HYPH</name>
<dbReference type="EMBL" id="FORF01000003">
    <property type="protein sequence ID" value="SFI56090.1"/>
    <property type="molecule type" value="Genomic_DNA"/>
</dbReference>
<dbReference type="AlphaFoldDB" id="A0A1I3J7G5"/>